<gene>
    <name evidence="1" type="ORF">PGLA2088_LOCUS12251</name>
</gene>
<accession>A0A813IWK3</accession>
<dbReference type="AlphaFoldDB" id="A0A813IWK3"/>
<evidence type="ECO:0000313" key="2">
    <source>
        <dbReference type="Proteomes" id="UP000626109"/>
    </source>
</evidence>
<name>A0A813IWK3_POLGL</name>
<dbReference type="Proteomes" id="UP000626109">
    <property type="component" value="Unassembled WGS sequence"/>
</dbReference>
<protein>
    <submittedName>
        <fullName evidence="1">Uncharacterized protein</fullName>
    </submittedName>
</protein>
<evidence type="ECO:0000313" key="1">
    <source>
        <dbReference type="EMBL" id="CAE8656582.1"/>
    </source>
</evidence>
<dbReference type="EMBL" id="CAJNNW010014411">
    <property type="protein sequence ID" value="CAE8656582.1"/>
    <property type="molecule type" value="Genomic_DNA"/>
</dbReference>
<sequence length="129" mass="14352">MLEDLLASIVVVLVNAMKMNSLEMHSATACCWCRPSLSMFSSLAGAFLRRVVSPLVADTGRRFLRRVASTLAVDTGTFTPHCVPCFAIWVLQLSFKFLEIPAKSKQCFFWRTGEVIIINLEQAPADARI</sequence>
<reference evidence="1" key="1">
    <citation type="submission" date="2021-02" db="EMBL/GenBank/DDBJ databases">
        <authorList>
            <person name="Dougan E. K."/>
            <person name="Rhodes N."/>
            <person name="Thang M."/>
            <person name="Chan C."/>
        </authorList>
    </citation>
    <scope>NUCLEOTIDE SEQUENCE</scope>
</reference>
<comment type="caution">
    <text evidence="1">The sequence shown here is derived from an EMBL/GenBank/DDBJ whole genome shotgun (WGS) entry which is preliminary data.</text>
</comment>
<organism evidence="1 2">
    <name type="scientific">Polarella glacialis</name>
    <name type="common">Dinoflagellate</name>
    <dbReference type="NCBI Taxonomy" id="89957"/>
    <lineage>
        <taxon>Eukaryota</taxon>
        <taxon>Sar</taxon>
        <taxon>Alveolata</taxon>
        <taxon>Dinophyceae</taxon>
        <taxon>Suessiales</taxon>
        <taxon>Suessiaceae</taxon>
        <taxon>Polarella</taxon>
    </lineage>
</organism>
<proteinExistence type="predicted"/>